<reference evidence="6 7" key="1">
    <citation type="submission" date="2014-09" db="EMBL/GenBank/DDBJ databases">
        <authorList>
            <person name="Magalhaes I.L.F."/>
            <person name="Oliveira U."/>
            <person name="Santos F.R."/>
            <person name="Vidigal T.H.D.A."/>
            <person name="Brescovit A.D."/>
            <person name="Santos A.J."/>
        </authorList>
    </citation>
    <scope>NUCLEOTIDE SEQUENCE [LARGE SCALE GENOMIC DNA]</scope>
</reference>
<dbReference type="Pfam" id="PF23489">
    <property type="entry name" value="V-ATPase_su_f"/>
    <property type="match status" value="1"/>
</dbReference>
<keyword evidence="7" id="KW-1185">Reference proteome</keyword>
<evidence type="ECO:0000256" key="1">
    <source>
        <dbReference type="ARBA" id="ARBA00004370"/>
    </source>
</evidence>
<feature type="transmembrane region" description="Helical" evidence="5">
    <location>
        <begin position="6"/>
        <end position="34"/>
    </location>
</feature>
<dbReference type="AlphaFoldDB" id="A0A0P1BMY8"/>
<dbReference type="OrthoDB" id="67317at2759"/>
<sequence length="78" mass="8181">MAVRPLVNPGLAGCCTILSIFGILSLGVIGYGFAHNWEAFMGSINDPVDGLCLDARLTSSTAASLLLDSCVKSPILRR</sequence>
<dbReference type="GO" id="GO:0016020">
    <property type="term" value="C:membrane"/>
    <property type="evidence" value="ECO:0007669"/>
    <property type="project" value="UniProtKB-SubCell"/>
</dbReference>
<keyword evidence="3 5" id="KW-1133">Transmembrane helix</keyword>
<comment type="subcellular location">
    <subcellularLocation>
        <location evidence="1">Membrane</location>
    </subcellularLocation>
</comment>
<evidence type="ECO:0000256" key="2">
    <source>
        <dbReference type="ARBA" id="ARBA00022692"/>
    </source>
</evidence>
<name>A0A0P1BMY8_9BASI</name>
<evidence type="ECO:0000313" key="7">
    <source>
        <dbReference type="Proteomes" id="UP000054845"/>
    </source>
</evidence>
<evidence type="ECO:0000256" key="5">
    <source>
        <dbReference type="SAM" id="Phobius"/>
    </source>
</evidence>
<dbReference type="STRING" id="401625.A0A0P1BMY8"/>
<organism evidence="6 7">
    <name type="scientific">Ceraceosorus bombacis</name>
    <dbReference type="NCBI Taxonomy" id="401625"/>
    <lineage>
        <taxon>Eukaryota</taxon>
        <taxon>Fungi</taxon>
        <taxon>Dikarya</taxon>
        <taxon>Basidiomycota</taxon>
        <taxon>Ustilaginomycotina</taxon>
        <taxon>Exobasidiomycetes</taxon>
        <taxon>Ceraceosorales</taxon>
        <taxon>Ceraceosoraceae</taxon>
        <taxon>Ceraceosorus</taxon>
    </lineage>
</organism>
<evidence type="ECO:0000256" key="4">
    <source>
        <dbReference type="ARBA" id="ARBA00023136"/>
    </source>
</evidence>
<protein>
    <submittedName>
        <fullName evidence="6">Uncharacterized protein</fullName>
    </submittedName>
</protein>
<accession>A0A0P1BMY8</accession>
<dbReference type="Proteomes" id="UP000054845">
    <property type="component" value="Unassembled WGS sequence"/>
</dbReference>
<dbReference type="InterPro" id="IPR056552">
    <property type="entry name" value="Ribonucl_Kappa"/>
</dbReference>
<keyword evidence="2 5" id="KW-0812">Transmembrane</keyword>
<keyword evidence="4 5" id="KW-0472">Membrane</keyword>
<proteinExistence type="predicted"/>
<dbReference type="EMBL" id="CCYA01000265">
    <property type="protein sequence ID" value="CEH17857.1"/>
    <property type="molecule type" value="Genomic_DNA"/>
</dbReference>
<evidence type="ECO:0000256" key="3">
    <source>
        <dbReference type="ARBA" id="ARBA00022989"/>
    </source>
</evidence>
<evidence type="ECO:0000313" key="6">
    <source>
        <dbReference type="EMBL" id="CEH17857.1"/>
    </source>
</evidence>